<dbReference type="InterPro" id="IPR000477">
    <property type="entry name" value="RT_dom"/>
</dbReference>
<dbReference type="Proteomes" id="UP000828251">
    <property type="component" value="Unassembled WGS sequence"/>
</dbReference>
<dbReference type="PANTHER" id="PTHR31635:SF196">
    <property type="entry name" value="REVERSE TRANSCRIPTASE DOMAIN-CONTAINING PROTEIN-RELATED"/>
    <property type="match status" value="1"/>
</dbReference>
<gene>
    <name evidence="2" type="ORF">J1N35_013839</name>
</gene>
<accession>A0A9D4A727</accession>
<evidence type="ECO:0000313" key="3">
    <source>
        <dbReference type="Proteomes" id="UP000828251"/>
    </source>
</evidence>
<evidence type="ECO:0000313" key="2">
    <source>
        <dbReference type="EMBL" id="KAH1096918.1"/>
    </source>
</evidence>
<keyword evidence="3" id="KW-1185">Reference proteome</keyword>
<dbReference type="PANTHER" id="PTHR31635">
    <property type="entry name" value="REVERSE TRANSCRIPTASE DOMAIN-CONTAINING PROTEIN-RELATED"/>
    <property type="match status" value="1"/>
</dbReference>
<dbReference type="Pfam" id="PF00078">
    <property type="entry name" value="RVT_1"/>
    <property type="match status" value="1"/>
</dbReference>
<dbReference type="PROSITE" id="PS50878">
    <property type="entry name" value="RT_POL"/>
    <property type="match status" value="1"/>
</dbReference>
<reference evidence="2 3" key="1">
    <citation type="journal article" date="2021" name="Plant Biotechnol. J.">
        <title>Multi-omics assisted identification of the key and species-specific regulatory components of drought-tolerant mechanisms in Gossypium stocksii.</title>
        <authorList>
            <person name="Yu D."/>
            <person name="Ke L."/>
            <person name="Zhang D."/>
            <person name="Wu Y."/>
            <person name="Sun Y."/>
            <person name="Mei J."/>
            <person name="Sun J."/>
            <person name="Sun Y."/>
        </authorList>
    </citation>
    <scope>NUCLEOTIDE SEQUENCE [LARGE SCALE GENOMIC DNA]</scope>
    <source>
        <strain evidence="3">cv. E1</strain>
        <tissue evidence="2">Leaf</tissue>
    </source>
</reference>
<comment type="caution">
    <text evidence="2">The sequence shown here is derived from an EMBL/GenBank/DDBJ whole genome shotgun (WGS) entry which is preliminary data.</text>
</comment>
<protein>
    <recommendedName>
        <fullName evidence="1">Reverse transcriptase domain-containing protein</fullName>
    </recommendedName>
</protein>
<sequence>MGYVRSVRYLIKCNNTLSDVIFPNRGLRQGDPLSSYLFFFSMEAFSGMLIHAQSSNLLRGIRASMNGPRINHLFFADDALLFVSNKKSDVERIINILRNFATVSRQEINFEKLMALFSPKTLSAQRRNFGDLLGMNVVEKLDKYLGLRFPIVLSSKYFHNGNICNAKKIDKAFFTWSSIAATVEALKNGFSSTLMKVVLEIFGLGMKDVGTLIKFTSCTGKIGVTGFVVYSSGMRFYWKTIWKLDSLLKIRVFSWCVGHRLFPTNVKIASIRNGFDQGCPSYEVVADTLIHALKYYPISRENNRNNFVFKGKEGKAQIIWERASNLSKDFCIYNILNEPLLSQNEAIKKREKPLKGIVKINFDASINVNRMGYGMIIRDDYGFMLGGGGDFIDKRVSVHEAECIAFEKALRWRVSSILMATCFLKLTMLVL</sequence>
<proteinExistence type="predicted"/>
<dbReference type="AlphaFoldDB" id="A0A9D4A727"/>
<evidence type="ECO:0000259" key="1">
    <source>
        <dbReference type="PROSITE" id="PS50878"/>
    </source>
</evidence>
<dbReference type="OrthoDB" id="997279at2759"/>
<dbReference type="EMBL" id="JAIQCV010000005">
    <property type="protein sequence ID" value="KAH1096918.1"/>
    <property type="molecule type" value="Genomic_DNA"/>
</dbReference>
<feature type="domain" description="Reverse transcriptase" evidence="1">
    <location>
        <begin position="1"/>
        <end position="149"/>
    </location>
</feature>
<name>A0A9D4A727_9ROSI</name>
<organism evidence="2 3">
    <name type="scientific">Gossypium stocksii</name>
    <dbReference type="NCBI Taxonomy" id="47602"/>
    <lineage>
        <taxon>Eukaryota</taxon>
        <taxon>Viridiplantae</taxon>
        <taxon>Streptophyta</taxon>
        <taxon>Embryophyta</taxon>
        <taxon>Tracheophyta</taxon>
        <taxon>Spermatophyta</taxon>
        <taxon>Magnoliopsida</taxon>
        <taxon>eudicotyledons</taxon>
        <taxon>Gunneridae</taxon>
        <taxon>Pentapetalae</taxon>
        <taxon>rosids</taxon>
        <taxon>malvids</taxon>
        <taxon>Malvales</taxon>
        <taxon>Malvaceae</taxon>
        <taxon>Malvoideae</taxon>
        <taxon>Gossypium</taxon>
    </lineage>
</organism>